<accession>A0A6A5Y632</accession>
<dbReference type="AlphaFoldDB" id="A0A6A5Y632"/>
<keyword evidence="2" id="KW-1133">Transmembrane helix</keyword>
<dbReference type="GeneID" id="54278409"/>
<protein>
    <submittedName>
        <fullName evidence="3">Uncharacterized protein</fullName>
    </submittedName>
</protein>
<dbReference type="EMBL" id="ML978066">
    <property type="protein sequence ID" value="KAF2021012.1"/>
    <property type="molecule type" value="Genomic_DNA"/>
</dbReference>
<sequence length="193" mass="21178">MVAIAFSWSSGSSFLLGLAGRPSIKRVCRRAFEAPRRKLSVDLPLIALSPNTFRQQYTSVITFRHYHFRPVGSLTRQTSCTSTAQRALTAQSEEPLLCQLSTERLAPPAFNADDPPPPYSKVDTGQIKQKGFFTKVRRAMKLLFGGLKTLCLGALLVGILVNSDPVRLSPSERPFNHPAEGNPIADPQSDILA</sequence>
<organism evidence="3 4">
    <name type="scientific">Aaosphaeria arxii CBS 175.79</name>
    <dbReference type="NCBI Taxonomy" id="1450172"/>
    <lineage>
        <taxon>Eukaryota</taxon>
        <taxon>Fungi</taxon>
        <taxon>Dikarya</taxon>
        <taxon>Ascomycota</taxon>
        <taxon>Pezizomycotina</taxon>
        <taxon>Dothideomycetes</taxon>
        <taxon>Pleosporomycetidae</taxon>
        <taxon>Pleosporales</taxon>
        <taxon>Pleosporales incertae sedis</taxon>
        <taxon>Aaosphaeria</taxon>
    </lineage>
</organism>
<proteinExistence type="predicted"/>
<keyword evidence="2" id="KW-0472">Membrane</keyword>
<keyword evidence="2" id="KW-0812">Transmembrane</keyword>
<evidence type="ECO:0000256" key="2">
    <source>
        <dbReference type="SAM" id="Phobius"/>
    </source>
</evidence>
<dbReference type="RefSeq" id="XP_033389351.1">
    <property type="nucleotide sequence ID" value="XM_033521012.1"/>
</dbReference>
<feature type="region of interest" description="Disordered" evidence="1">
    <location>
        <begin position="171"/>
        <end position="193"/>
    </location>
</feature>
<gene>
    <name evidence="3" type="ORF">BU24DRAFT_13033</name>
</gene>
<evidence type="ECO:0000313" key="4">
    <source>
        <dbReference type="Proteomes" id="UP000799778"/>
    </source>
</evidence>
<evidence type="ECO:0000256" key="1">
    <source>
        <dbReference type="SAM" id="MobiDB-lite"/>
    </source>
</evidence>
<name>A0A6A5Y632_9PLEO</name>
<keyword evidence="4" id="KW-1185">Reference proteome</keyword>
<evidence type="ECO:0000313" key="3">
    <source>
        <dbReference type="EMBL" id="KAF2021012.1"/>
    </source>
</evidence>
<dbReference type="Proteomes" id="UP000799778">
    <property type="component" value="Unassembled WGS sequence"/>
</dbReference>
<feature type="transmembrane region" description="Helical" evidence="2">
    <location>
        <begin position="142"/>
        <end position="161"/>
    </location>
</feature>
<reference evidence="3" key="1">
    <citation type="journal article" date="2020" name="Stud. Mycol.">
        <title>101 Dothideomycetes genomes: a test case for predicting lifestyles and emergence of pathogens.</title>
        <authorList>
            <person name="Haridas S."/>
            <person name="Albert R."/>
            <person name="Binder M."/>
            <person name="Bloem J."/>
            <person name="Labutti K."/>
            <person name="Salamov A."/>
            <person name="Andreopoulos B."/>
            <person name="Baker S."/>
            <person name="Barry K."/>
            <person name="Bills G."/>
            <person name="Bluhm B."/>
            <person name="Cannon C."/>
            <person name="Castanera R."/>
            <person name="Culley D."/>
            <person name="Daum C."/>
            <person name="Ezra D."/>
            <person name="Gonzalez J."/>
            <person name="Henrissat B."/>
            <person name="Kuo A."/>
            <person name="Liang C."/>
            <person name="Lipzen A."/>
            <person name="Lutzoni F."/>
            <person name="Magnuson J."/>
            <person name="Mondo S."/>
            <person name="Nolan M."/>
            <person name="Ohm R."/>
            <person name="Pangilinan J."/>
            <person name="Park H.-J."/>
            <person name="Ramirez L."/>
            <person name="Alfaro M."/>
            <person name="Sun H."/>
            <person name="Tritt A."/>
            <person name="Yoshinaga Y."/>
            <person name="Zwiers L.-H."/>
            <person name="Turgeon B."/>
            <person name="Goodwin S."/>
            <person name="Spatafora J."/>
            <person name="Crous P."/>
            <person name="Grigoriev I."/>
        </authorList>
    </citation>
    <scope>NUCLEOTIDE SEQUENCE</scope>
    <source>
        <strain evidence="3">CBS 175.79</strain>
    </source>
</reference>